<comment type="caution">
    <text evidence="12">The sequence shown here is derived from an EMBL/GenBank/DDBJ whole genome shotgun (WGS) entry which is preliminary data.</text>
</comment>
<evidence type="ECO:0000313" key="13">
    <source>
        <dbReference type="Proteomes" id="UP000695562"/>
    </source>
</evidence>
<dbReference type="Pfam" id="PF02666">
    <property type="entry name" value="PS_Dcarbxylase"/>
    <property type="match status" value="1"/>
</dbReference>
<keyword evidence="10" id="KW-0670">Pyruvate</keyword>
<proteinExistence type="predicted"/>
<dbReference type="AlphaFoldDB" id="A0A8J4PP07"/>
<keyword evidence="5" id="KW-0210">Decarboxylase</keyword>
<dbReference type="InterPro" id="IPR003817">
    <property type="entry name" value="PS_Dcarbxylase"/>
</dbReference>
<dbReference type="GO" id="GO:0004609">
    <property type="term" value="F:phosphatidylserine decarboxylase activity"/>
    <property type="evidence" value="ECO:0007669"/>
    <property type="project" value="UniProtKB-EC"/>
</dbReference>
<dbReference type="PANTHER" id="PTHR10067">
    <property type="entry name" value="PHOSPHATIDYLSERINE DECARBOXYLASE"/>
    <property type="match status" value="1"/>
</dbReference>
<dbReference type="UniPathway" id="UPA00558"/>
<dbReference type="OrthoDB" id="4330at2759"/>
<dbReference type="GO" id="GO:0005739">
    <property type="term" value="C:mitochondrion"/>
    <property type="evidence" value="ECO:0007669"/>
    <property type="project" value="TreeGrafter"/>
</dbReference>
<accession>A0A8J4PP07</accession>
<dbReference type="GO" id="GO:0006646">
    <property type="term" value="P:phosphatidylethanolamine biosynthetic process"/>
    <property type="evidence" value="ECO:0007669"/>
    <property type="project" value="UniProtKB-UniPathway"/>
</dbReference>
<dbReference type="Proteomes" id="UP000695562">
    <property type="component" value="Unassembled WGS sequence"/>
</dbReference>
<keyword evidence="7" id="KW-0594">Phospholipid biosynthesis</keyword>
<comment type="pathway">
    <text evidence="2">Lipid metabolism.</text>
</comment>
<comment type="pathway">
    <text evidence="11">Phospholipid metabolism; phosphatidylethanolamine biosynthesis.</text>
</comment>
<evidence type="ECO:0000256" key="8">
    <source>
        <dbReference type="ARBA" id="ARBA00023239"/>
    </source>
</evidence>
<keyword evidence="9" id="KW-1208">Phospholipid metabolism</keyword>
<dbReference type="EC" id="4.1.1.65" evidence="3"/>
<comment type="cofactor">
    <cofactor evidence="1">
        <name>pyruvate</name>
        <dbReference type="ChEBI" id="CHEBI:15361"/>
    </cofactor>
</comment>
<dbReference type="PANTHER" id="PTHR10067:SF6">
    <property type="entry name" value="PHOSPHATIDYLSERINE DECARBOXYLASE PROENZYME, MITOCHONDRIAL"/>
    <property type="match status" value="1"/>
</dbReference>
<evidence type="ECO:0000256" key="5">
    <source>
        <dbReference type="ARBA" id="ARBA00022793"/>
    </source>
</evidence>
<evidence type="ECO:0000256" key="6">
    <source>
        <dbReference type="ARBA" id="ARBA00023098"/>
    </source>
</evidence>
<dbReference type="EMBL" id="AJWJ01000482">
    <property type="protein sequence ID" value="KAF2070507.1"/>
    <property type="molecule type" value="Genomic_DNA"/>
</dbReference>
<evidence type="ECO:0000313" key="12">
    <source>
        <dbReference type="EMBL" id="KAF2070507.1"/>
    </source>
</evidence>
<name>A0A8J4PP07_9MYCE</name>
<evidence type="ECO:0000256" key="2">
    <source>
        <dbReference type="ARBA" id="ARBA00005189"/>
    </source>
</evidence>
<sequence>MMIVPSPYYYPSTFCTVYDHIDDFDNENTSAKNNKITTTTTTASTTASTLVNHEKEYYLCPNCDVDDYDDCVCFLINHDDQQGKQQQQQQQGILTTTTTNPYYFKVEYLKRIPFRMTSNLWGKIANIKIPENFRKPIYMTYSKVFGVNVNEAERPVEEYESMADFFSRRLKEDARLIDLKHDLVSPVDGTVIYYGKVDNNSLEQVKGLTYSLEEFLGEKEMAKIKGKNLYHLGIYLSPGDYHGIHSPIDWSIQERYHFPGYLFPVAKVAVDNIPGLFALNERVVLSGQWKHGFFSLTPVGASNVGSIVMDFDKELSTNNPKDQSNIRKEKSEYYHKSYTSPISSLRGNEVAFFKMGSTVILVFEVPQDKQFDFTIKPGQHLKLGEPVGDLK</sequence>
<reference evidence="12" key="1">
    <citation type="submission" date="2020-01" db="EMBL/GenBank/DDBJ databases">
        <title>Development of genomics and gene disruption for Polysphondylium violaceum indicates a role for the polyketide synthase stlB in stalk morphogenesis.</title>
        <authorList>
            <person name="Narita B."/>
            <person name="Kawabe Y."/>
            <person name="Kin K."/>
            <person name="Saito T."/>
            <person name="Gibbs R."/>
            <person name="Kuspa A."/>
            <person name="Muzny D."/>
            <person name="Queller D."/>
            <person name="Richards S."/>
            <person name="Strassman J."/>
            <person name="Sucgang R."/>
            <person name="Worley K."/>
            <person name="Schaap P."/>
        </authorList>
    </citation>
    <scope>NUCLEOTIDE SEQUENCE</scope>
    <source>
        <strain evidence="12">QSvi11</strain>
    </source>
</reference>
<evidence type="ECO:0000256" key="7">
    <source>
        <dbReference type="ARBA" id="ARBA00023209"/>
    </source>
</evidence>
<evidence type="ECO:0000256" key="3">
    <source>
        <dbReference type="ARBA" id="ARBA00012243"/>
    </source>
</evidence>
<evidence type="ECO:0000256" key="11">
    <source>
        <dbReference type="ARBA" id="ARBA00024326"/>
    </source>
</evidence>
<keyword evidence="8" id="KW-0456">Lyase</keyword>
<evidence type="ECO:0000256" key="10">
    <source>
        <dbReference type="ARBA" id="ARBA00023317"/>
    </source>
</evidence>
<evidence type="ECO:0000256" key="4">
    <source>
        <dbReference type="ARBA" id="ARBA00022516"/>
    </source>
</evidence>
<evidence type="ECO:0000256" key="9">
    <source>
        <dbReference type="ARBA" id="ARBA00023264"/>
    </source>
</evidence>
<keyword evidence="4" id="KW-0444">Lipid biosynthesis</keyword>
<keyword evidence="6" id="KW-0443">Lipid metabolism</keyword>
<organism evidence="12 13">
    <name type="scientific">Polysphondylium violaceum</name>
    <dbReference type="NCBI Taxonomy" id="133409"/>
    <lineage>
        <taxon>Eukaryota</taxon>
        <taxon>Amoebozoa</taxon>
        <taxon>Evosea</taxon>
        <taxon>Eumycetozoa</taxon>
        <taxon>Dictyostelia</taxon>
        <taxon>Dictyosteliales</taxon>
        <taxon>Dictyosteliaceae</taxon>
        <taxon>Polysphondylium</taxon>
    </lineage>
</organism>
<protein>
    <recommendedName>
        <fullName evidence="3">phosphatidylserine decarboxylase</fullName>
        <ecNumber evidence="3">4.1.1.65</ecNumber>
    </recommendedName>
</protein>
<keyword evidence="13" id="KW-1185">Reference proteome</keyword>
<dbReference type="InterPro" id="IPR033177">
    <property type="entry name" value="PSD-B"/>
</dbReference>
<evidence type="ECO:0000256" key="1">
    <source>
        <dbReference type="ARBA" id="ARBA00001928"/>
    </source>
</evidence>
<dbReference type="NCBIfam" id="TIGR00163">
    <property type="entry name" value="PS_decarb"/>
    <property type="match status" value="1"/>
</dbReference>
<gene>
    <name evidence="12" type="ORF">CYY_008173</name>
</gene>